<dbReference type="InterPro" id="IPR003644">
    <property type="entry name" value="Calx_beta"/>
</dbReference>
<dbReference type="SUPFAM" id="SSF49299">
    <property type="entry name" value="PKD domain"/>
    <property type="match status" value="2"/>
</dbReference>
<feature type="domain" description="Calx-beta" evidence="7">
    <location>
        <begin position="1176"/>
        <end position="1265"/>
    </location>
</feature>
<dbReference type="KEGG" id="ahel:Q31a_51640"/>
<evidence type="ECO:0000313" key="8">
    <source>
        <dbReference type="EMBL" id="QDV26785.1"/>
    </source>
</evidence>
<feature type="region of interest" description="Disordered" evidence="5">
    <location>
        <begin position="1298"/>
        <end position="1323"/>
    </location>
</feature>
<dbReference type="GO" id="GO:0030001">
    <property type="term" value="P:metal ion transport"/>
    <property type="evidence" value="ECO:0007669"/>
    <property type="project" value="TreeGrafter"/>
</dbReference>
<evidence type="ECO:0000256" key="4">
    <source>
        <dbReference type="ARBA" id="ARBA00023065"/>
    </source>
</evidence>
<evidence type="ECO:0000256" key="1">
    <source>
        <dbReference type="ARBA" id="ARBA00022729"/>
    </source>
</evidence>
<dbReference type="Gene3D" id="2.60.40.2030">
    <property type="match status" value="3"/>
</dbReference>
<evidence type="ECO:0000259" key="7">
    <source>
        <dbReference type="SMART" id="SM00237"/>
    </source>
</evidence>
<dbReference type="InterPro" id="IPR038081">
    <property type="entry name" value="CalX-like_sf"/>
</dbReference>
<protein>
    <submittedName>
        <fullName evidence="8">Calx-beta domain protein</fullName>
    </submittedName>
</protein>
<dbReference type="InterPro" id="IPR035986">
    <property type="entry name" value="PKD_dom_sf"/>
</dbReference>
<feature type="compositionally biased region" description="Polar residues" evidence="5">
    <location>
        <begin position="1298"/>
        <end position="1315"/>
    </location>
</feature>
<dbReference type="EMBL" id="CP036298">
    <property type="protein sequence ID" value="QDV26785.1"/>
    <property type="molecule type" value="Genomic_DNA"/>
</dbReference>
<dbReference type="Gene3D" id="2.60.120.200">
    <property type="match status" value="1"/>
</dbReference>
<dbReference type="SUPFAM" id="SSF141072">
    <property type="entry name" value="CalX-like"/>
    <property type="match status" value="3"/>
</dbReference>
<dbReference type="GO" id="GO:0016020">
    <property type="term" value="C:membrane"/>
    <property type="evidence" value="ECO:0007669"/>
    <property type="project" value="InterPro"/>
</dbReference>
<dbReference type="OrthoDB" id="2806980at2"/>
<dbReference type="SMART" id="SM00237">
    <property type="entry name" value="Calx_beta"/>
    <property type="match status" value="3"/>
</dbReference>
<dbReference type="CDD" id="cd01951">
    <property type="entry name" value="lectin_L-type"/>
    <property type="match status" value="1"/>
</dbReference>
<dbReference type="SUPFAM" id="SSF101898">
    <property type="entry name" value="NHL repeat"/>
    <property type="match status" value="1"/>
</dbReference>
<dbReference type="CDD" id="cd05819">
    <property type="entry name" value="NHL"/>
    <property type="match status" value="1"/>
</dbReference>
<dbReference type="Pfam" id="PF18483">
    <property type="entry name" value="Lectin_L-type_dom"/>
    <property type="match status" value="1"/>
</dbReference>
<sequence length="1717" mass="177920">MSQSSRVSRKKKSPRRNKLRARLRLRLESLEDRRLLAGLLFDSVVLAGGDDHSVFPQSAAVDAAGNTYRVGSMLGETDFDLDNAIPGGFNDQADFGPFTVYSQGASDGFVAKLDSSGTFQWGQSCEGVEETSSSGLVVSEQGQAFVTGAAKLNSESTLPQSMGTDIRQFDSAGSELWSHLLPGDAYSNARVSSTATGELVVSGGFRGDIDLDPGVGEFLVSGPTDNSGTPFSALLIGGTGNELSPDVQTDSNGNLLVIGTSSSTTSDFAPDPINTANHTNPGFADAFVLSLGPRMPGDPVTLFGDSFEQGEWNGNWVEDSQNDWARTTQRAADGLYAAEIDGSASNATLSQANPLDLTGYGSAELTFSWYIESSFDRGEYIALDLYDGNSWNEVASLKGNVDQENSWHNETVSIDGSYLVSDFQLRFRSKVSSSREDGFVDNVKMEGMLASSELAINDVQLAEGDSGTSGLVFTVARSGNTSGTSTVEFSTADVTANSSSDYGVTSGTITFAPGELSKTITVPVNGDTTIESDELFVVNLSNATDATIVDGIGQGTIQDDDNTPTIAYLDFSAPVGLNLVGAAAAPVGAYNSLRLTPQLTSQQGAGWYATPQLVAVGFETTFEFQTNGSGSDGFAFVIQNSGVDALGGAGSGLGYKGVPNSLAIEFDTFQNSETNDPNNNHVGIHTLGIAPNSNLESASLGTVTPAFDINDGNVHQVKVVYQPGTMSVFLDDLSTPALTVAVDLAHSLDLNVGTAWVGFTGVSGGGAQSHDILNWDYRALADTSTTIAVGNTEVIEGNAGPVDLVFTVMRQGDTSGTTTVDWATANGTATAGSDFLGSAGQIAFGPGDTLQTIAIAVNGDTVVEAHESLFVNLSGAVGATIVDDRGQGTILNDESFISIDAVSVVEGDESIQLIDAVVSAGNAGLDTPGGMVFGPDGNLYVASKISDSILRYDVATGEFGNAFVLSGSGGLANPHGLVFGPDGNLYVTSRLTDEVLRYNGATGAFIDSFVTAGSGGMVNPIDLAFGPDGELYVSSRDTDQVLRYDGTTGAFRDTFVLPGSGGLDNPHGLVFGPDGNLYVTSPNTDPLEDGLVLRYDGTTGAFIDVFVTAGHETGGINDAIGLVFGPGGDLYVGRAGGDSVLRYDGTSGALIESYVSGGSGGLDYPLGLLFDADGNLYVSSRNTDEVLRYGAASQAVFTVSLSSPSASPVSVAFSTANATATAGNDYAATSGTLTFEPGSTSRTIIVSTLNDSDVEGDETFAVTLSNAVGSTITDGTGIGTIVDNDFANVLPTASAGIDQTISDGDNTSDQSVNLNGSGSDSDGSIVSYQWREGTTVLGNAASITPNLSVGVHTLTLIVTDNDGATASDSLVVTIHANQGPTANAGGDQNVFDADNSGSQAVTLVGSGNDNDGTIAAYQWTEGTTTLGNTATISPNLSIGTHMLTLTVTDNGGATASDTILVTVLEAPTEAVLFEDSFEVGSNSNDWNGKWGEDSQNDFFRSTQRSTAGVRSAEVDGRATNATLTTSAPIDISGYASAELTFDWLIERGFDRGEYLSLDVSTNGGASWTQNVRQLRGNVDAENSWHSESVDLGPYNSSELKIRFRSYVSSSSEDANVDNVRIVGSAATASLMAVPMMSIASSQADVELVPEVPLESRVQAVEGSSESEFKSATVDSFFTRMSRSKVNGPSLGDSADTIESSLELEEVLALLAGDQLSA</sequence>
<dbReference type="Gene3D" id="2.130.10.10">
    <property type="entry name" value="YVTN repeat-like/Quinoprotein amine dehydrogenase"/>
    <property type="match status" value="1"/>
</dbReference>
<dbReference type="PANTHER" id="PTHR11878">
    <property type="entry name" value="SODIUM/CALCIUM EXCHANGER"/>
    <property type="match status" value="1"/>
</dbReference>
<dbReference type="SUPFAM" id="SSF49899">
    <property type="entry name" value="Concanavalin A-like lectins/glucanases"/>
    <property type="match status" value="2"/>
</dbReference>
<dbReference type="InterPro" id="IPR015943">
    <property type="entry name" value="WD40/YVTN_repeat-like_dom_sf"/>
</dbReference>
<evidence type="ECO:0000256" key="5">
    <source>
        <dbReference type="SAM" id="MobiDB-lite"/>
    </source>
</evidence>
<dbReference type="SMART" id="SM00089">
    <property type="entry name" value="PKD"/>
    <property type="match status" value="2"/>
</dbReference>
<dbReference type="InterPro" id="IPR013320">
    <property type="entry name" value="ConA-like_dom_sf"/>
</dbReference>
<reference evidence="8 9" key="1">
    <citation type="submission" date="2019-02" db="EMBL/GenBank/DDBJ databases">
        <title>Deep-cultivation of Planctomycetes and their phenomic and genomic characterization uncovers novel biology.</title>
        <authorList>
            <person name="Wiegand S."/>
            <person name="Jogler M."/>
            <person name="Boedeker C."/>
            <person name="Pinto D."/>
            <person name="Vollmers J."/>
            <person name="Rivas-Marin E."/>
            <person name="Kohn T."/>
            <person name="Peeters S.H."/>
            <person name="Heuer A."/>
            <person name="Rast P."/>
            <person name="Oberbeckmann S."/>
            <person name="Bunk B."/>
            <person name="Jeske O."/>
            <person name="Meyerdierks A."/>
            <person name="Storesund J.E."/>
            <person name="Kallscheuer N."/>
            <person name="Luecker S."/>
            <person name="Lage O.M."/>
            <person name="Pohl T."/>
            <person name="Merkel B.J."/>
            <person name="Hornburger P."/>
            <person name="Mueller R.-W."/>
            <person name="Bruemmer F."/>
            <person name="Labrenz M."/>
            <person name="Spormann A.M."/>
            <person name="Op den Camp H."/>
            <person name="Overmann J."/>
            <person name="Amann R."/>
            <person name="Jetten M.S.M."/>
            <person name="Mascher T."/>
            <person name="Medema M.H."/>
            <person name="Devos D.P."/>
            <person name="Kaster A.-K."/>
            <person name="Ovreas L."/>
            <person name="Rohde M."/>
            <person name="Galperin M.Y."/>
            <person name="Jogler C."/>
        </authorList>
    </citation>
    <scope>NUCLEOTIDE SEQUENCE [LARGE SCALE GENOMIC DNA]</scope>
    <source>
        <strain evidence="8 9">Q31a</strain>
    </source>
</reference>
<feature type="domain" description="PKD/Chitinase" evidence="6">
    <location>
        <begin position="1388"/>
        <end position="1466"/>
    </location>
</feature>
<evidence type="ECO:0000256" key="2">
    <source>
        <dbReference type="ARBA" id="ARBA00022737"/>
    </source>
</evidence>
<evidence type="ECO:0000256" key="3">
    <source>
        <dbReference type="ARBA" id="ARBA00022837"/>
    </source>
</evidence>
<dbReference type="GO" id="GO:0007154">
    <property type="term" value="P:cell communication"/>
    <property type="evidence" value="ECO:0007669"/>
    <property type="project" value="InterPro"/>
</dbReference>
<feature type="domain" description="Calx-beta" evidence="7">
    <location>
        <begin position="450"/>
        <end position="541"/>
    </location>
</feature>
<organism evidence="8 9">
    <name type="scientific">Aureliella helgolandensis</name>
    <dbReference type="NCBI Taxonomy" id="2527968"/>
    <lineage>
        <taxon>Bacteria</taxon>
        <taxon>Pseudomonadati</taxon>
        <taxon>Planctomycetota</taxon>
        <taxon>Planctomycetia</taxon>
        <taxon>Pirellulales</taxon>
        <taxon>Pirellulaceae</taxon>
        <taxon>Aureliella</taxon>
    </lineage>
</organism>
<keyword evidence="3" id="KW-0106">Calcium</keyword>
<dbReference type="Pfam" id="PF03160">
    <property type="entry name" value="Calx-beta"/>
    <property type="match status" value="3"/>
</dbReference>
<dbReference type="RefSeq" id="WP_145083189.1">
    <property type="nucleotide sequence ID" value="NZ_CP036298.1"/>
</dbReference>
<keyword evidence="2" id="KW-0677">Repeat</keyword>
<keyword evidence="4" id="KW-0406">Ion transport</keyword>
<dbReference type="Pfam" id="PF22352">
    <property type="entry name" value="K319L-like_PKD"/>
    <property type="match status" value="2"/>
</dbReference>
<dbReference type="InterPro" id="IPR051171">
    <property type="entry name" value="CaCA"/>
</dbReference>
<name>A0A518GDV4_9BACT</name>
<dbReference type="InterPro" id="IPR056573">
    <property type="entry name" value="Lectin_L-type_dom"/>
</dbReference>
<dbReference type="InterPro" id="IPR022409">
    <property type="entry name" value="PKD/Chitinase_dom"/>
</dbReference>
<dbReference type="PANTHER" id="PTHR11878:SF65">
    <property type="entry name" value="NA_CA-EXCHANGE PROTEIN, ISOFORM G"/>
    <property type="match status" value="1"/>
</dbReference>
<keyword evidence="9" id="KW-1185">Reference proteome</keyword>
<proteinExistence type="predicted"/>
<evidence type="ECO:0000313" key="9">
    <source>
        <dbReference type="Proteomes" id="UP000318017"/>
    </source>
</evidence>
<feature type="domain" description="PKD/Chitinase" evidence="6">
    <location>
        <begin position="1296"/>
        <end position="1377"/>
    </location>
</feature>
<dbReference type="InterPro" id="IPR013783">
    <property type="entry name" value="Ig-like_fold"/>
</dbReference>
<accession>A0A518GDV4</accession>
<keyword evidence="1" id="KW-0732">Signal</keyword>
<dbReference type="SUPFAM" id="SSF63829">
    <property type="entry name" value="Calcium-dependent phosphotriesterase"/>
    <property type="match status" value="1"/>
</dbReference>
<evidence type="ECO:0000259" key="6">
    <source>
        <dbReference type="SMART" id="SM00089"/>
    </source>
</evidence>
<dbReference type="Gene3D" id="2.60.120.260">
    <property type="entry name" value="Galactose-binding domain-like"/>
    <property type="match status" value="2"/>
</dbReference>
<dbReference type="Gene3D" id="2.60.40.10">
    <property type="entry name" value="Immunoglobulins"/>
    <property type="match status" value="2"/>
</dbReference>
<keyword evidence="4" id="KW-0813">Transport</keyword>
<gene>
    <name evidence="8" type="ORF">Q31a_51640</name>
</gene>
<feature type="domain" description="Calx-beta" evidence="7">
    <location>
        <begin position="781"/>
        <end position="874"/>
    </location>
</feature>
<dbReference type="Proteomes" id="UP000318017">
    <property type="component" value="Chromosome"/>
</dbReference>